<reference evidence="2 3" key="1">
    <citation type="submission" date="2020-05" db="EMBL/GenBank/DDBJ databases">
        <title>Bremerella alba sp. nov., a novel planctomycete isolated from the surface of the macroalga Fucus spiralis.</title>
        <authorList>
            <person name="Godinho O."/>
            <person name="Botelho R."/>
            <person name="Albuquerque L."/>
            <person name="Wiegand S."/>
            <person name="Da Costa M.S."/>
            <person name="Lobo-Da-Cunha A."/>
            <person name="Jogler C."/>
            <person name="Lage O.M."/>
        </authorList>
    </citation>
    <scope>NUCLEOTIDE SEQUENCE [LARGE SCALE GENOMIC DNA]</scope>
    <source>
        <strain evidence="2 3">FF15</strain>
    </source>
</reference>
<evidence type="ECO:0000256" key="1">
    <source>
        <dbReference type="SAM" id="MobiDB-lite"/>
    </source>
</evidence>
<evidence type="ECO:0000313" key="3">
    <source>
        <dbReference type="Proteomes" id="UP000551616"/>
    </source>
</evidence>
<sequence length="79" mass="7858">MWQNLIVLVVVASAAGYIGWTVIRGIQGAAGSCGGGCGSGCGSKSQPDNLIQLTSATSPDDEASTSPEEPSAVSSSRSQ</sequence>
<gene>
    <name evidence="2" type="ORF">HOV93_26880</name>
</gene>
<protein>
    <recommendedName>
        <fullName evidence="4">FeoB-associated Cys-rich membrane protein</fullName>
    </recommendedName>
</protein>
<accession>A0A7V9A7Y9</accession>
<proteinExistence type="predicted"/>
<dbReference type="AlphaFoldDB" id="A0A7V9A7Y9"/>
<keyword evidence="3" id="KW-1185">Reference proteome</keyword>
<evidence type="ECO:0000313" key="2">
    <source>
        <dbReference type="EMBL" id="MBA2115506.1"/>
    </source>
</evidence>
<dbReference type="RefSeq" id="WP_207396943.1">
    <property type="nucleotide sequence ID" value="NZ_JABRWO010000007.1"/>
</dbReference>
<feature type="region of interest" description="Disordered" evidence="1">
    <location>
        <begin position="48"/>
        <end position="79"/>
    </location>
</feature>
<organism evidence="2 3">
    <name type="scientific">Bremerella alba</name>
    <dbReference type="NCBI Taxonomy" id="980252"/>
    <lineage>
        <taxon>Bacteria</taxon>
        <taxon>Pseudomonadati</taxon>
        <taxon>Planctomycetota</taxon>
        <taxon>Planctomycetia</taxon>
        <taxon>Pirellulales</taxon>
        <taxon>Pirellulaceae</taxon>
        <taxon>Bremerella</taxon>
    </lineage>
</organism>
<name>A0A7V9A7Y9_9BACT</name>
<dbReference type="Proteomes" id="UP000551616">
    <property type="component" value="Unassembled WGS sequence"/>
</dbReference>
<evidence type="ECO:0008006" key="4">
    <source>
        <dbReference type="Google" id="ProtNLM"/>
    </source>
</evidence>
<comment type="caution">
    <text evidence="2">The sequence shown here is derived from an EMBL/GenBank/DDBJ whole genome shotgun (WGS) entry which is preliminary data.</text>
</comment>
<dbReference type="Pfam" id="PF12669">
    <property type="entry name" value="FeoB_associated"/>
    <property type="match status" value="1"/>
</dbReference>
<dbReference type="EMBL" id="JABRWO010000007">
    <property type="protein sequence ID" value="MBA2115506.1"/>
    <property type="molecule type" value="Genomic_DNA"/>
</dbReference>